<name>A0ABP0K3X6_9DINO</name>
<evidence type="ECO:0000313" key="2">
    <source>
        <dbReference type="EMBL" id="CAK9020859.1"/>
    </source>
</evidence>
<dbReference type="SMART" id="SM00558">
    <property type="entry name" value="JmjC"/>
    <property type="match status" value="1"/>
</dbReference>
<evidence type="ECO:0000313" key="3">
    <source>
        <dbReference type="Proteomes" id="UP001642464"/>
    </source>
</evidence>
<dbReference type="InterPro" id="IPR050910">
    <property type="entry name" value="JMJD6_ArgDemeth/LysHydrox"/>
</dbReference>
<feature type="domain" description="JmjC" evidence="1">
    <location>
        <begin position="242"/>
        <end position="410"/>
    </location>
</feature>
<dbReference type="PANTHER" id="PTHR12480">
    <property type="entry name" value="ARGININE DEMETHYLASE AND LYSYL-HYDROXYLASE JMJD"/>
    <property type="match status" value="1"/>
</dbReference>
<proteinExistence type="predicted"/>
<dbReference type="Gene3D" id="2.60.120.650">
    <property type="entry name" value="Cupin"/>
    <property type="match status" value="1"/>
</dbReference>
<dbReference type="InterPro" id="IPR036047">
    <property type="entry name" value="F-box-like_dom_sf"/>
</dbReference>
<gene>
    <name evidence="2" type="ORF">SCF082_LOCUS15086</name>
</gene>
<dbReference type="SUPFAM" id="SSF81383">
    <property type="entry name" value="F-box domain"/>
    <property type="match status" value="1"/>
</dbReference>
<dbReference type="InterPro" id="IPR003347">
    <property type="entry name" value="JmjC_dom"/>
</dbReference>
<keyword evidence="3" id="KW-1185">Reference proteome</keyword>
<reference evidence="2 3" key="1">
    <citation type="submission" date="2024-02" db="EMBL/GenBank/DDBJ databases">
        <authorList>
            <person name="Chen Y."/>
            <person name="Shah S."/>
            <person name="Dougan E. K."/>
            <person name="Thang M."/>
            <person name="Chan C."/>
        </authorList>
    </citation>
    <scope>NUCLEOTIDE SEQUENCE [LARGE SCALE GENOMIC DNA]</scope>
</reference>
<dbReference type="PANTHER" id="PTHR12480:SF21">
    <property type="entry name" value="JMJC DOMAIN-CONTAINING PROTEIN 8"/>
    <property type="match status" value="1"/>
</dbReference>
<organism evidence="2 3">
    <name type="scientific">Durusdinium trenchii</name>
    <dbReference type="NCBI Taxonomy" id="1381693"/>
    <lineage>
        <taxon>Eukaryota</taxon>
        <taxon>Sar</taxon>
        <taxon>Alveolata</taxon>
        <taxon>Dinophyceae</taxon>
        <taxon>Suessiales</taxon>
        <taxon>Symbiodiniaceae</taxon>
        <taxon>Durusdinium</taxon>
    </lineage>
</organism>
<accession>A0ABP0K3X6</accession>
<dbReference type="Pfam" id="PF13621">
    <property type="entry name" value="Cupin_8"/>
    <property type="match status" value="1"/>
</dbReference>
<comment type="caution">
    <text evidence="2">The sequence shown here is derived from an EMBL/GenBank/DDBJ whole genome shotgun (WGS) entry which is preliminary data.</text>
</comment>
<dbReference type="PROSITE" id="PS51184">
    <property type="entry name" value="JMJC"/>
    <property type="match status" value="1"/>
</dbReference>
<dbReference type="SUPFAM" id="SSF51197">
    <property type="entry name" value="Clavaminate synthase-like"/>
    <property type="match status" value="1"/>
</dbReference>
<evidence type="ECO:0000259" key="1">
    <source>
        <dbReference type="PROSITE" id="PS51184"/>
    </source>
</evidence>
<dbReference type="InterPro" id="IPR041667">
    <property type="entry name" value="Cupin_8"/>
</dbReference>
<dbReference type="Proteomes" id="UP001642464">
    <property type="component" value="Unassembled WGS sequence"/>
</dbReference>
<sequence>MRRLQRGHPMGVYPLGNALFDEAATRRRSEGLGDFQRLGDERVLQLLRSLDAKALGRCSAASSMLRGFTASEELWQVLGMALLLKAGEGRAGKSRDGLKGGHQLHWGGNSWREAYICSMGSTPAQGKMARVYSDVLYRSFYYAATELDPAWLATENLERVSNLSTQDFLERFEERSCPVIVSGCVKHWPALSRWSEESLVRRFGEIPFAAGPVDFPLKLFYSYAHQNMDDVPMFIFDKYFATRAPELLDDYEVPSIFRGRDLFNFLGDEKRPDFRWLLIGNKRSGSKWHLDPNKTCAWNAVVRGRKRWLLLPPGCPPPGVHPSKDGAEVTQPVSLLEWFSNFYDELKRHVDLNPAWDLKEGTCGPGDLVFIPSGWWHCVLNLDDDTIAVTQNYASETHVSSVRRFLSEHRDQVSGTAERDTLAERFDEALTRHRPDLLFASDKVQKPEATAAPAQNFSFWDHLRSTGKSLCFETPEEPLSKKQRMSETG</sequence>
<protein>
    <submittedName>
        <fullName evidence="2">F-box protein At5g06550</fullName>
    </submittedName>
</protein>
<dbReference type="EMBL" id="CAXAMM010009591">
    <property type="protein sequence ID" value="CAK9020859.1"/>
    <property type="molecule type" value="Genomic_DNA"/>
</dbReference>